<keyword evidence="2" id="KW-1185">Reference proteome</keyword>
<keyword evidence="1" id="KW-0378">Hydrolase</keyword>
<accession>A0A7W7GAK5</accession>
<dbReference type="InterPro" id="IPR002591">
    <property type="entry name" value="Phosphodiest/P_Trfase"/>
</dbReference>
<dbReference type="Gene3D" id="3.40.720.10">
    <property type="entry name" value="Alkaline Phosphatase, subunit A"/>
    <property type="match status" value="1"/>
</dbReference>
<proteinExistence type="predicted"/>
<dbReference type="InterPro" id="IPR017850">
    <property type="entry name" value="Alkaline_phosphatase_core_sf"/>
</dbReference>
<dbReference type="GO" id="GO:0016787">
    <property type="term" value="F:hydrolase activity"/>
    <property type="evidence" value="ECO:0007669"/>
    <property type="project" value="UniProtKB-KW"/>
</dbReference>
<dbReference type="EMBL" id="JACHND010000001">
    <property type="protein sequence ID" value="MBB4701875.1"/>
    <property type="molecule type" value="Genomic_DNA"/>
</dbReference>
<dbReference type="Pfam" id="PF01663">
    <property type="entry name" value="Phosphodiest"/>
    <property type="match status" value="1"/>
</dbReference>
<reference evidence="1 2" key="1">
    <citation type="submission" date="2020-08" db="EMBL/GenBank/DDBJ databases">
        <title>Sequencing the genomes of 1000 actinobacteria strains.</title>
        <authorList>
            <person name="Klenk H.-P."/>
        </authorList>
    </citation>
    <scope>NUCLEOTIDE SEQUENCE [LARGE SCALE GENOMIC DNA]</scope>
    <source>
        <strain evidence="1 2">DSM 45784</strain>
    </source>
</reference>
<dbReference type="Proteomes" id="UP000542210">
    <property type="component" value="Unassembled WGS sequence"/>
</dbReference>
<protein>
    <submittedName>
        <fullName evidence="1">Putative AlkP superfamily phosphohydrolase/phosphomutase</fullName>
    </submittedName>
</protein>
<name>A0A7W7GAK5_9ACTN</name>
<dbReference type="SUPFAM" id="SSF53649">
    <property type="entry name" value="Alkaline phosphatase-like"/>
    <property type="match status" value="1"/>
</dbReference>
<gene>
    <name evidence="1" type="ORF">BJ982_003419</name>
</gene>
<sequence length="454" mass="49829">MASPHRTPHGAPRRVVVVITEGATPELLTRWSDTGALPNFARLFRSGRSGPLDADGVPYEPPGLVSLLTGRRPGDHGFYSYWSVHDPDHQPRVLTAERHRHPLLWQQSELVGLRFACVGIFGTHPPAPMPGSLITYPMRTTLHACYPPNLHRTLAERGIKPVHDVSIWWSGQPRAELLPRLLEADVRRGQAALTLFDEGADVTLVNLTAIDRCSHIFWQELELGPEREAASAVFAAYRTADGVLGDFLDRLDDRTTLVAFSEIGFGPLRAYCSMNDVLESAGLFGRAEHGGTAWEKTAAFEAVQGTHGVNVNLRGRYGSGTVAAEDYERVRDDAARALLEAVNPRTGLPYLSAVLRREEVYRGGALEQAPDLVLEPADWRYLPLGDPGWASHVHRHWQSAWHRRRSYWAAAGAGVRPGRAEEVATPVDVAAAVVGYAGREVPAGFAGTPLEDLR</sequence>
<organism evidence="1 2">
    <name type="scientific">Sphaerisporangium siamense</name>
    <dbReference type="NCBI Taxonomy" id="795645"/>
    <lineage>
        <taxon>Bacteria</taxon>
        <taxon>Bacillati</taxon>
        <taxon>Actinomycetota</taxon>
        <taxon>Actinomycetes</taxon>
        <taxon>Streptosporangiales</taxon>
        <taxon>Streptosporangiaceae</taxon>
        <taxon>Sphaerisporangium</taxon>
    </lineage>
</organism>
<evidence type="ECO:0000313" key="1">
    <source>
        <dbReference type="EMBL" id="MBB4701875.1"/>
    </source>
</evidence>
<dbReference type="AlphaFoldDB" id="A0A7W7GAK5"/>
<dbReference type="RefSeq" id="WP_184881242.1">
    <property type="nucleotide sequence ID" value="NZ_BOOV01000007.1"/>
</dbReference>
<comment type="caution">
    <text evidence="1">The sequence shown here is derived from an EMBL/GenBank/DDBJ whole genome shotgun (WGS) entry which is preliminary data.</text>
</comment>
<evidence type="ECO:0000313" key="2">
    <source>
        <dbReference type="Proteomes" id="UP000542210"/>
    </source>
</evidence>